<keyword evidence="3 9" id="KW-0813">Transport</keyword>
<keyword evidence="7 9" id="KW-0811">Translocation</keyword>
<keyword evidence="8 9" id="KW-0472">Membrane</keyword>
<dbReference type="STRING" id="1520.LF65_00674"/>
<evidence type="ECO:0000313" key="11">
    <source>
        <dbReference type="EMBL" id="MBC2474975.1"/>
    </source>
</evidence>
<dbReference type="GeneID" id="66343508"/>
<evidence type="ECO:0000313" key="10">
    <source>
        <dbReference type="EMBL" id="AJG97305.1"/>
    </source>
</evidence>
<dbReference type="AlphaFoldDB" id="A0A0B5Q8P6"/>
<reference evidence="16" key="1">
    <citation type="submission" date="2014-12" db="EMBL/GenBank/DDBJ databases">
        <title>Genome sequence of Clostridium beijerinckii strain 59B.</title>
        <authorList>
            <person name="Little G.T."/>
            <person name="Minton N.P."/>
        </authorList>
    </citation>
    <scope>NUCLEOTIDE SEQUENCE [LARGE SCALE GENOMIC DNA]</scope>
    <source>
        <strain evidence="16">59B</strain>
    </source>
</reference>
<name>A0A0B5Q8P6_CLOBE</name>
<dbReference type="EMBL" id="JABSXK010000001">
    <property type="protein sequence ID" value="NRV08437.1"/>
    <property type="molecule type" value="Genomic_DNA"/>
</dbReference>
<reference evidence="10" key="2">
    <citation type="submission" date="2016-02" db="EMBL/GenBank/DDBJ databases">
        <title>Genome sequence of Clostridium beijerinckii strain 59B.</title>
        <authorList>
            <person name="Little G.T."/>
            <person name="Minton N.P."/>
        </authorList>
    </citation>
    <scope>NUCLEOTIDE SEQUENCE</scope>
    <source>
        <strain evidence="10">NCIMB 14988</strain>
    </source>
</reference>
<keyword evidence="9" id="KW-1003">Cell membrane</keyword>
<reference evidence="11" key="4">
    <citation type="submission" date="2020-04" db="EMBL/GenBank/DDBJ databases">
        <authorList>
            <person name="Brown S."/>
        </authorList>
    </citation>
    <scope>NUCLEOTIDE SEQUENCE</scope>
    <source>
        <strain evidence="11">DJ015</strain>
    </source>
</reference>
<comment type="function">
    <text evidence="9">Involved in protein export. Participates in an early event of protein translocation.</text>
</comment>
<evidence type="ECO:0000313" key="15">
    <source>
        <dbReference type="EMBL" id="NSB17078.1"/>
    </source>
</evidence>
<reference evidence="11" key="7">
    <citation type="journal article" date="2022" name="Nat. Biotechnol.">
        <title>Carbon-negative production of acetone and isopropanol by gas fermentation at industrial pilot scale.</title>
        <authorList>
            <person name="Liew F.E."/>
            <person name="Nogle R."/>
            <person name="Abdalla T."/>
            <person name="Rasor B.J."/>
            <person name="Canter C."/>
            <person name="Jensen R.O."/>
            <person name="Wang L."/>
            <person name="Strutz J."/>
            <person name="Chirania P."/>
            <person name="De Tissera S."/>
            <person name="Mueller A.P."/>
            <person name="Ruan Z."/>
            <person name="Gao A."/>
            <person name="Tran L."/>
            <person name="Engle N.L."/>
            <person name="Bromley J.C."/>
            <person name="Daniell J."/>
            <person name="Conrado R."/>
            <person name="Tschaplinski T.J."/>
            <person name="Giannone R.J."/>
            <person name="Hettich R.L."/>
            <person name="Karim A.S."/>
            <person name="Simpson S.D."/>
            <person name="Brown S.D."/>
            <person name="Leang C."/>
            <person name="Jewett M.C."/>
            <person name="Kopke M."/>
        </authorList>
    </citation>
    <scope>NUCLEOTIDE SEQUENCE</scope>
    <source>
        <strain evidence="11">DJ015</strain>
        <strain evidence="13">DJ080</strain>
    </source>
</reference>
<reference evidence="13" key="5">
    <citation type="submission" date="2020-05" db="EMBL/GenBank/DDBJ databases">
        <authorList>
            <person name="Brown S."/>
            <person name="Huntemann M."/>
            <person name="Clum A."/>
            <person name="Spunde A."/>
            <person name="Palaniappan K."/>
            <person name="Ritter S."/>
            <person name="Mikhailova N."/>
            <person name="Chen I.-M."/>
            <person name="Stamatis D."/>
            <person name="Reddy T."/>
            <person name="O'Malley R."/>
            <person name="Daum C."/>
            <person name="Shapiro N."/>
            <person name="Ivanova N."/>
            <person name="Kyrpides N."/>
            <person name="Woyke T."/>
        </authorList>
    </citation>
    <scope>NUCLEOTIDE SEQUENCE</scope>
    <source>
        <strain evidence="13">DJ080</strain>
    </source>
</reference>
<dbReference type="Proteomes" id="UP001193748">
    <property type="component" value="Unassembled WGS sequence"/>
</dbReference>
<dbReference type="GO" id="GO:0009306">
    <property type="term" value="P:protein secretion"/>
    <property type="evidence" value="ECO:0007669"/>
    <property type="project" value="UniProtKB-UniRule"/>
</dbReference>
<dbReference type="EMBL" id="JABAGD010000004">
    <property type="protein sequence ID" value="NMF03844.1"/>
    <property type="molecule type" value="Genomic_DNA"/>
</dbReference>
<organism evidence="10 16">
    <name type="scientific">Clostridium beijerinckii</name>
    <name type="common">Clostridium MP</name>
    <dbReference type="NCBI Taxonomy" id="1520"/>
    <lineage>
        <taxon>Bacteria</taxon>
        <taxon>Bacillati</taxon>
        <taxon>Bacillota</taxon>
        <taxon>Clostridia</taxon>
        <taxon>Eubacteriales</taxon>
        <taxon>Clostridiaceae</taxon>
        <taxon>Clostridium</taxon>
    </lineage>
</organism>
<sequence>MQNILLIFEGILGLATIITVYMQPSKADALSGLIQGSTKDTFFAKNKSRTKEVILVRLTVIFMALFAINTVLLNLIK</sequence>
<evidence type="ECO:0000256" key="9">
    <source>
        <dbReference type="RuleBase" id="RU365087"/>
    </source>
</evidence>
<evidence type="ECO:0000256" key="1">
    <source>
        <dbReference type="ARBA" id="ARBA00004141"/>
    </source>
</evidence>
<dbReference type="EMBL" id="CP010086">
    <property type="protein sequence ID" value="AJG97305.1"/>
    <property type="molecule type" value="Genomic_DNA"/>
</dbReference>
<feature type="transmembrane region" description="Helical" evidence="9">
    <location>
        <begin position="54"/>
        <end position="76"/>
    </location>
</feature>
<evidence type="ECO:0000256" key="2">
    <source>
        <dbReference type="ARBA" id="ARBA00008445"/>
    </source>
</evidence>
<comment type="subcellular location">
    <subcellularLocation>
        <location evidence="9">Cell membrane</location>
        <topology evidence="9">Multi-pass membrane protein</topology>
    </subcellularLocation>
    <subcellularLocation>
        <location evidence="1">Membrane</location>
        <topology evidence="1">Multi-pass membrane protein</topology>
    </subcellularLocation>
</comment>
<evidence type="ECO:0000313" key="16">
    <source>
        <dbReference type="Proteomes" id="UP000031866"/>
    </source>
</evidence>
<dbReference type="InterPro" id="IPR004692">
    <property type="entry name" value="SecG"/>
</dbReference>
<accession>A0A0B5Q8P6</accession>
<reference evidence="12 17" key="3">
    <citation type="submission" date="2020-04" db="EMBL/GenBank/DDBJ databases">
        <authorList>
            <person name="Hitch T.C.A."/>
            <person name="Wylensek D."/>
            <person name="Clavel T."/>
        </authorList>
    </citation>
    <scope>NUCLEOTIDE SEQUENCE [LARGE SCALE GENOMIC DNA]</scope>
    <source>
        <strain evidence="12 17">WB01_NA02</strain>
    </source>
</reference>
<dbReference type="NCBIfam" id="TIGR00810">
    <property type="entry name" value="secG"/>
    <property type="match status" value="1"/>
</dbReference>
<dbReference type="EMBL" id="JABTDW010000001">
    <property type="protein sequence ID" value="NSB17078.1"/>
    <property type="molecule type" value="Genomic_DNA"/>
</dbReference>
<dbReference type="EMBL" id="JABSWW010000001">
    <property type="protein sequence ID" value="NRT89748.1"/>
    <property type="molecule type" value="Genomic_DNA"/>
</dbReference>
<evidence type="ECO:0000313" key="17">
    <source>
        <dbReference type="Proteomes" id="UP000587880"/>
    </source>
</evidence>
<evidence type="ECO:0000313" key="13">
    <source>
        <dbReference type="EMBL" id="NRT89748.1"/>
    </source>
</evidence>
<dbReference type="GO" id="GO:0015450">
    <property type="term" value="F:protein-transporting ATPase activity"/>
    <property type="evidence" value="ECO:0007669"/>
    <property type="project" value="UniProtKB-UniRule"/>
</dbReference>
<proteinExistence type="inferred from homology"/>
<evidence type="ECO:0000256" key="4">
    <source>
        <dbReference type="ARBA" id="ARBA00022692"/>
    </source>
</evidence>
<dbReference type="GO" id="GO:0005886">
    <property type="term" value="C:plasma membrane"/>
    <property type="evidence" value="ECO:0007669"/>
    <property type="project" value="UniProtKB-SubCell"/>
</dbReference>
<dbReference type="Proteomes" id="UP000587880">
    <property type="component" value="Unassembled WGS sequence"/>
</dbReference>
<dbReference type="Pfam" id="PF03840">
    <property type="entry name" value="SecG"/>
    <property type="match status" value="1"/>
</dbReference>
<evidence type="ECO:0000256" key="6">
    <source>
        <dbReference type="ARBA" id="ARBA00022989"/>
    </source>
</evidence>
<evidence type="ECO:0000313" key="14">
    <source>
        <dbReference type="EMBL" id="NRV08437.1"/>
    </source>
</evidence>
<evidence type="ECO:0000256" key="7">
    <source>
        <dbReference type="ARBA" id="ARBA00023010"/>
    </source>
</evidence>
<dbReference type="RefSeq" id="WP_017212495.1">
    <property type="nucleotide sequence ID" value="NZ_BKAK01000070.1"/>
</dbReference>
<comment type="similarity">
    <text evidence="2 9">Belongs to the SecG family.</text>
</comment>
<gene>
    <name evidence="11" type="primary">secG</name>
    <name evidence="13" type="ORF">B0H41_003427</name>
    <name evidence="15" type="ORF">BCD95_005337</name>
    <name evidence="14" type="ORF">DFH45_001400</name>
    <name evidence="12" type="ORF">HF849_03600</name>
    <name evidence="11" type="ORF">HGI39_09690</name>
    <name evidence="10" type="ORF">LF65_00674</name>
</gene>
<dbReference type="Proteomes" id="UP000822184">
    <property type="component" value="Unassembled WGS sequence"/>
</dbReference>
<dbReference type="EMBL" id="JABAGV010000020">
    <property type="protein sequence ID" value="MBC2474975.1"/>
    <property type="molecule type" value="Genomic_DNA"/>
</dbReference>
<protein>
    <recommendedName>
        <fullName evidence="9">Protein-export membrane protein SecG</fullName>
    </recommendedName>
</protein>
<dbReference type="Proteomes" id="UP000821656">
    <property type="component" value="Unassembled WGS sequence"/>
</dbReference>
<evidence type="ECO:0000256" key="8">
    <source>
        <dbReference type="ARBA" id="ARBA00023136"/>
    </source>
</evidence>
<reference evidence="15" key="6">
    <citation type="submission" date="2020-06" db="EMBL/GenBank/DDBJ databases">
        <title>Genomic insights into acetone-butanol-ethanol (ABE) fermentation by sequencing solventogenic clostridia strains.</title>
        <authorList>
            <person name="Brown S."/>
        </authorList>
    </citation>
    <scope>NUCLEOTIDE SEQUENCE</scope>
    <source>
        <strain evidence="15">DJ123</strain>
        <strain evidence="14">DJ126</strain>
    </source>
</reference>
<keyword evidence="6 9" id="KW-1133">Transmembrane helix</keyword>
<dbReference type="OrthoDB" id="1708246at2"/>
<keyword evidence="5 9" id="KW-0653">Protein transport</keyword>
<dbReference type="KEGG" id="cbei:LF65_00674"/>
<evidence type="ECO:0000256" key="3">
    <source>
        <dbReference type="ARBA" id="ARBA00022448"/>
    </source>
</evidence>
<feature type="transmembrane region" description="Helical" evidence="9">
    <location>
        <begin position="6"/>
        <end position="22"/>
    </location>
</feature>
<evidence type="ECO:0000313" key="12">
    <source>
        <dbReference type="EMBL" id="NMF03844.1"/>
    </source>
</evidence>
<dbReference type="Proteomes" id="UP001194098">
    <property type="component" value="Unassembled WGS sequence"/>
</dbReference>
<dbReference type="Proteomes" id="UP000031866">
    <property type="component" value="Chromosome"/>
</dbReference>
<keyword evidence="4 9" id="KW-0812">Transmembrane</keyword>
<evidence type="ECO:0000256" key="5">
    <source>
        <dbReference type="ARBA" id="ARBA00022927"/>
    </source>
</evidence>